<organism evidence="1 2">
    <name type="scientific">Rangifer tarandus platyrhynchus</name>
    <name type="common">Svalbard reindeer</name>
    <dbReference type="NCBI Taxonomy" id="3082113"/>
    <lineage>
        <taxon>Eukaryota</taxon>
        <taxon>Metazoa</taxon>
        <taxon>Chordata</taxon>
        <taxon>Craniata</taxon>
        <taxon>Vertebrata</taxon>
        <taxon>Euteleostomi</taxon>
        <taxon>Mammalia</taxon>
        <taxon>Eutheria</taxon>
        <taxon>Laurasiatheria</taxon>
        <taxon>Artiodactyla</taxon>
        <taxon>Ruminantia</taxon>
        <taxon>Pecora</taxon>
        <taxon>Cervidae</taxon>
        <taxon>Odocoileinae</taxon>
        <taxon>Rangifer</taxon>
    </lineage>
</organism>
<dbReference type="EMBL" id="OX459960">
    <property type="protein sequence ID" value="CAI9165561.1"/>
    <property type="molecule type" value="Genomic_DNA"/>
</dbReference>
<protein>
    <submittedName>
        <fullName evidence="1">Uncharacterized protein</fullName>
    </submittedName>
</protein>
<evidence type="ECO:0000313" key="1">
    <source>
        <dbReference type="EMBL" id="CAI9165561.1"/>
    </source>
</evidence>
<keyword evidence="2" id="KW-1185">Reference proteome</keyword>
<name>A0ABN8YY48_RANTA</name>
<evidence type="ECO:0000313" key="2">
    <source>
        <dbReference type="Proteomes" id="UP001176941"/>
    </source>
</evidence>
<sequence>MAFSLCLELKTQLLISLTCKETSWGLAFTHLFLSLFESGFQGFPGGLDGYEAACSVGDLGSITGLGKSPGEGNGNSLQYRCLETSMERGVWRATVHGVINSQTQLGDFTFFLSGRTLHL</sequence>
<reference evidence="1" key="1">
    <citation type="submission" date="2023-04" db="EMBL/GenBank/DDBJ databases">
        <authorList>
            <consortium name="ELIXIR-Norway"/>
        </authorList>
    </citation>
    <scope>NUCLEOTIDE SEQUENCE [LARGE SCALE GENOMIC DNA]</scope>
</reference>
<accession>A0ABN8YY48</accession>
<dbReference type="Proteomes" id="UP001176941">
    <property type="component" value="Chromosome 24"/>
</dbReference>
<proteinExistence type="predicted"/>
<gene>
    <name evidence="1" type="ORF">MRATA1EN1_LOCUS14523</name>
</gene>